<sequence>MDFSQEIDTKLQPQLFDFSKKHSWTEEYSFNFTKKLITMTISTIMHLRNYFPSREFTLHYINDFPVLIINETSENQEVKFFVREMEKAFDAMEKKYLRRLILFFYVKPKESEEIKTLETYALSLRYDNGFTGNTLHQNSKCDITMLNLTDTEEIISSTIKMLNSCMILTKNLINVTPEIQASLKLLCYGYTPMSYMNAIGESAISNFRDITDECRCPKNPILKAPFHKIKLSMSYAEEQYRRYIDRVCCACKSLGGYGSTLRCRICKTLQHAICYNIYSSDCNNTNHICITCSDSNLNCTDTTLTIMLPKMREEVCVMRRVLAFMNTKDEISEKLVRTELDLSNRQFLEVYNTLSFNEVIHTSGNKDEEETNWIVNKVRCRETLQRYFLQRSEHLGEKRVTIRWPLPKEALVLK</sequence>
<reference evidence="8" key="1">
    <citation type="submission" date="2025-08" db="UniProtKB">
        <authorList>
            <consortium name="RefSeq"/>
        </authorList>
    </citation>
    <scope>IDENTIFICATION</scope>
</reference>
<dbReference type="InterPro" id="IPR051294">
    <property type="entry name" value="HORMA_MeioticProgression"/>
</dbReference>
<dbReference type="Proteomes" id="UP000694920">
    <property type="component" value="Unplaced"/>
</dbReference>
<dbReference type="PROSITE" id="PS50815">
    <property type="entry name" value="HORMA"/>
    <property type="match status" value="1"/>
</dbReference>
<evidence type="ECO:0000256" key="5">
    <source>
        <dbReference type="ARBA" id="ARBA00023254"/>
    </source>
</evidence>
<dbReference type="Gene3D" id="3.30.900.10">
    <property type="entry name" value="HORMA domain"/>
    <property type="match status" value="1"/>
</dbReference>
<proteinExistence type="predicted"/>
<keyword evidence="5" id="KW-0469">Meiosis</keyword>
<dbReference type="InterPro" id="IPR003511">
    <property type="entry name" value="HORMA_dom"/>
</dbReference>
<dbReference type="GO" id="GO:0005694">
    <property type="term" value="C:chromosome"/>
    <property type="evidence" value="ECO:0007669"/>
    <property type="project" value="UniProtKB-SubCell"/>
</dbReference>
<protein>
    <submittedName>
        <fullName evidence="8">HORMA domain-containing protein 2 isoform X1</fullName>
    </submittedName>
</protein>
<evidence type="ECO:0000313" key="8">
    <source>
        <dbReference type="RefSeq" id="XP_024938017.1"/>
    </source>
</evidence>
<dbReference type="RefSeq" id="XP_024938017.1">
    <property type="nucleotide sequence ID" value="XM_025082249.1"/>
</dbReference>
<comment type="subcellular location">
    <subcellularLocation>
        <location evidence="2">Chromosome</location>
    </subcellularLocation>
    <subcellularLocation>
        <location evidence="1">Nucleus</location>
    </subcellularLocation>
</comment>
<dbReference type="PANTHER" id="PTHR48225">
    <property type="entry name" value="HORMA DOMAIN-CONTAINING PROTEIN 1"/>
    <property type="match status" value="1"/>
</dbReference>
<evidence type="ECO:0000256" key="1">
    <source>
        <dbReference type="ARBA" id="ARBA00004123"/>
    </source>
</evidence>
<dbReference type="PANTHER" id="PTHR48225:SF7">
    <property type="entry name" value="MEIOSIS-SPECIFIC PROTEIN HOP1"/>
    <property type="match status" value="1"/>
</dbReference>
<evidence type="ECO:0000313" key="7">
    <source>
        <dbReference type="Proteomes" id="UP000694920"/>
    </source>
</evidence>
<keyword evidence="3" id="KW-0158">Chromosome</keyword>
<organism evidence="7 8">
    <name type="scientific">Cephus cinctus</name>
    <name type="common">Wheat stem sawfly</name>
    <dbReference type="NCBI Taxonomy" id="211228"/>
    <lineage>
        <taxon>Eukaryota</taxon>
        <taxon>Metazoa</taxon>
        <taxon>Ecdysozoa</taxon>
        <taxon>Arthropoda</taxon>
        <taxon>Hexapoda</taxon>
        <taxon>Insecta</taxon>
        <taxon>Pterygota</taxon>
        <taxon>Neoptera</taxon>
        <taxon>Endopterygota</taxon>
        <taxon>Hymenoptera</taxon>
        <taxon>Cephoidea</taxon>
        <taxon>Cephidae</taxon>
        <taxon>Cephus</taxon>
    </lineage>
</organism>
<dbReference type="GO" id="GO:0051321">
    <property type="term" value="P:meiotic cell cycle"/>
    <property type="evidence" value="ECO:0007669"/>
    <property type="project" value="UniProtKB-KW"/>
</dbReference>
<evidence type="ECO:0000256" key="2">
    <source>
        <dbReference type="ARBA" id="ARBA00004286"/>
    </source>
</evidence>
<evidence type="ECO:0000256" key="4">
    <source>
        <dbReference type="ARBA" id="ARBA00023242"/>
    </source>
</evidence>
<dbReference type="InterPro" id="IPR036570">
    <property type="entry name" value="HORMA_dom_sf"/>
</dbReference>
<feature type="domain" description="HORMA" evidence="6">
    <location>
        <begin position="27"/>
        <end position="233"/>
    </location>
</feature>
<dbReference type="Pfam" id="PF02301">
    <property type="entry name" value="HORMA"/>
    <property type="match status" value="1"/>
</dbReference>
<accession>A0AAJ7VZ18</accession>
<gene>
    <name evidence="8" type="primary">LOC107265340</name>
</gene>
<name>A0AAJ7VZ18_CEPCN</name>
<keyword evidence="4" id="KW-0539">Nucleus</keyword>
<evidence type="ECO:0000256" key="3">
    <source>
        <dbReference type="ARBA" id="ARBA00022454"/>
    </source>
</evidence>
<dbReference type="AlphaFoldDB" id="A0AAJ7VZ18"/>
<dbReference type="SUPFAM" id="SSF56019">
    <property type="entry name" value="The spindle assembly checkpoint protein mad2"/>
    <property type="match status" value="1"/>
</dbReference>
<dbReference type="SUPFAM" id="SSF57903">
    <property type="entry name" value="FYVE/PHD zinc finger"/>
    <property type="match status" value="1"/>
</dbReference>
<dbReference type="GO" id="GO:0005634">
    <property type="term" value="C:nucleus"/>
    <property type="evidence" value="ECO:0007669"/>
    <property type="project" value="UniProtKB-SubCell"/>
</dbReference>
<dbReference type="GeneID" id="107265340"/>
<keyword evidence="7" id="KW-1185">Reference proteome</keyword>
<dbReference type="InterPro" id="IPR011011">
    <property type="entry name" value="Znf_FYVE_PHD"/>
</dbReference>
<evidence type="ECO:0000259" key="6">
    <source>
        <dbReference type="PROSITE" id="PS50815"/>
    </source>
</evidence>